<dbReference type="RefSeq" id="WP_061065432.1">
    <property type="nucleotide sequence ID" value="NZ_CP014038.2"/>
</dbReference>
<dbReference type="EMBL" id="CP014038">
    <property type="protein sequence ID" value="AMF97724.1"/>
    <property type="molecule type" value="Genomic_DNA"/>
</dbReference>
<dbReference type="Pfam" id="PF11663">
    <property type="entry name" value="Toxin_YhaV"/>
    <property type="match status" value="1"/>
</dbReference>
<evidence type="ECO:0008006" key="3">
    <source>
        <dbReference type="Google" id="ProtNLM"/>
    </source>
</evidence>
<dbReference type="Proteomes" id="UP000067422">
    <property type="component" value="Chromosome 1"/>
</dbReference>
<evidence type="ECO:0000313" key="1">
    <source>
        <dbReference type="EMBL" id="AMF97724.1"/>
    </source>
</evidence>
<reference evidence="1" key="1">
    <citation type="submission" date="2018-01" db="EMBL/GenBank/DDBJ databases">
        <title>FDA dAtabase for Regulatory Grade micrObial Sequences (FDA-ARGOS): Supporting development and validation of Infectious Disease Dx tests.</title>
        <authorList>
            <person name="Hoffmann M."/>
            <person name="Allard M."/>
            <person name="Evans P."/>
            <person name="Brown E."/>
            <person name="Tallon L."/>
            <person name="Sadzewicz L."/>
            <person name="Sengamalay N."/>
            <person name="Ott S."/>
            <person name="Godinez A."/>
            <person name="Nagaraj S."/>
            <person name="Vyas G."/>
            <person name="Aluvathingal J."/>
            <person name="Nadendla S."/>
            <person name="Geyer C."/>
            <person name="Sichtig H."/>
        </authorList>
    </citation>
    <scope>NUCLEOTIDE SEQUENCE</scope>
    <source>
        <strain evidence="1">FDAARGOS_107</strain>
    </source>
</reference>
<accession>A0ABN4KWZ2</accession>
<gene>
    <name evidence="1" type="ORF">AL538_08325</name>
</gene>
<organism evidence="1 2">
    <name type="scientific">Vibrio harveyi</name>
    <name type="common">Beneckea harveyi</name>
    <dbReference type="NCBI Taxonomy" id="669"/>
    <lineage>
        <taxon>Bacteria</taxon>
        <taxon>Pseudomonadati</taxon>
        <taxon>Pseudomonadota</taxon>
        <taxon>Gammaproteobacteria</taxon>
        <taxon>Vibrionales</taxon>
        <taxon>Vibrionaceae</taxon>
        <taxon>Vibrio</taxon>
    </lineage>
</organism>
<sequence>MTKTTDHTSLYALQIFIDRLEALIAEVETLAGTNEHFYEHPSYKLLDSVNKMIYEVVPSNPSAKEYNLGRTLDKRDKDTKGNSNNYTSWKRVKNHLPARYRLFFKYQTSTPQPIIYAWLNDNKTLRKEGAKTDVYMTFLRLLKAGTIPNSWQELVDEANNLPEVG</sequence>
<protein>
    <recommendedName>
        <fullName evidence="3">Toxin YhaV</fullName>
    </recommendedName>
</protein>
<evidence type="ECO:0000313" key="2">
    <source>
        <dbReference type="Proteomes" id="UP000067422"/>
    </source>
</evidence>
<dbReference type="InterPro" id="IPR021679">
    <property type="entry name" value="Toxin_endonuclease_YhaV"/>
</dbReference>
<proteinExistence type="predicted"/>
<keyword evidence="2" id="KW-1185">Reference proteome</keyword>
<name>A0ABN4KWZ2_VIBHA</name>